<feature type="transmembrane region" description="Helical" evidence="1">
    <location>
        <begin position="352"/>
        <end position="370"/>
    </location>
</feature>
<dbReference type="AlphaFoldDB" id="A0A4Y9EKU2"/>
<protein>
    <recommendedName>
        <fullName evidence="4">Glycosyltransferase RgtA/B/C/D-like domain-containing protein</fullName>
    </recommendedName>
</protein>
<keyword evidence="3" id="KW-1185">Reference proteome</keyword>
<feature type="transmembrane region" description="Helical" evidence="1">
    <location>
        <begin position="268"/>
        <end position="287"/>
    </location>
</feature>
<evidence type="ECO:0000313" key="3">
    <source>
        <dbReference type="Proteomes" id="UP000297737"/>
    </source>
</evidence>
<feature type="transmembrane region" description="Helical" evidence="1">
    <location>
        <begin position="404"/>
        <end position="421"/>
    </location>
</feature>
<gene>
    <name evidence="2" type="ORF">EUV02_13605</name>
</gene>
<reference evidence="2 3" key="1">
    <citation type="submission" date="2019-02" db="EMBL/GenBank/DDBJ databases">
        <title>Polymorphobacter sp. isolated from the lake at the Tibet of China.</title>
        <authorList>
            <person name="Li A."/>
        </authorList>
    </citation>
    <scope>NUCLEOTIDE SEQUENCE [LARGE SCALE GENOMIC DNA]</scope>
    <source>
        <strain evidence="2 3">DJ1R-1</strain>
    </source>
</reference>
<proteinExistence type="predicted"/>
<dbReference type="PROSITE" id="PS51257">
    <property type="entry name" value="PROKAR_LIPOPROTEIN"/>
    <property type="match status" value="1"/>
</dbReference>
<evidence type="ECO:0000313" key="2">
    <source>
        <dbReference type="EMBL" id="TFU01324.1"/>
    </source>
</evidence>
<organism evidence="2 3">
    <name type="scientific">Glacieibacterium arshaanense</name>
    <dbReference type="NCBI Taxonomy" id="2511025"/>
    <lineage>
        <taxon>Bacteria</taxon>
        <taxon>Pseudomonadati</taxon>
        <taxon>Pseudomonadota</taxon>
        <taxon>Alphaproteobacteria</taxon>
        <taxon>Sphingomonadales</taxon>
        <taxon>Sphingosinicellaceae</taxon>
        <taxon>Glacieibacterium</taxon>
    </lineage>
</organism>
<sequence length="567" mass="62195">MREPASSYPNQWQVLLLLFACALLFMAQSLQVWAWPALDGYPAFERWLDPGFLPNDFYTNTTVKFGVDTPQAVVIGTLSRWTGVHYTVLLAGLTVLRHLLWPFVLFGFFRAWSGDRLVALLGVALGTLGAFALPKMLGWSWLWGDASTAMFAVLAATYAWTCFLERRAAATLWLMTLACLLQPLVSVHAGLMIAAIFFFDYTAAERRAVFRQPATLLAGLVFAVAFGAQYLLLTPHGLRLPTAEYVHILVQERHPGDFLVGRFGRSGVLGVGVGTLAVLVMAARIRSQLPRPALLLAVLALYAAICIAGFVFVELWPVRLVVDLIPFRTVIIAAPLLLLVIAVSAADHWRHGHWLALVLLALAFVAAGPLAAHAGAGAIKPALLLLLAAVAGWLPWHGRPLPSWLWPALALVMVALALPNARARRDELVMPTAANSHQVYQWARDNTAPDARFLVEQFPTGLAYGRVLTPQRMRLIGRRSVVASLDYPFAETDIRPWYRTWVIGLNHGQHGFVENADLATLRSICAQLPFDYVVRAKPLAGATPVAQFAPQQGVGSIFVYRPCAAPR</sequence>
<keyword evidence="1" id="KW-0812">Transmembrane</keyword>
<feature type="transmembrane region" description="Helical" evidence="1">
    <location>
        <begin position="382"/>
        <end position="398"/>
    </location>
</feature>
<feature type="transmembrane region" description="Helical" evidence="1">
    <location>
        <begin position="293"/>
        <end position="313"/>
    </location>
</feature>
<dbReference type="EMBL" id="SIHO01000003">
    <property type="protein sequence ID" value="TFU01324.1"/>
    <property type="molecule type" value="Genomic_DNA"/>
</dbReference>
<evidence type="ECO:0008006" key="4">
    <source>
        <dbReference type="Google" id="ProtNLM"/>
    </source>
</evidence>
<comment type="caution">
    <text evidence="2">The sequence shown here is derived from an EMBL/GenBank/DDBJ whole genome shotgun (WGS) entry which is preliminary data.</text>
</comment>
<feature type="transmembrane region" description="Helical" evidence="1">
    <location>
        <begin position="325"/>
        <end position="346"/>
    </location>
</feature>
<dbReference type="Proteomes" id="UP000297737">
    <property type="component" value="Unassembled WGS sequence"/>
</dbReference>
<accession>A0A4Y9EKU2</accession>
<feature type="transmembrane region" description="Helical" evidence="1">
    <location>
        <begin position="139"/>
        <end position="160"/>
    </location>
</feature>
<keyword evidence="1" id="KW-1133">Transmembrane helix</keyword>
<dbReference type="OrthoDB" id="524302at2"/>
<dbReference type="RefSeq" id="WP_135246828.1">
    <property type="nucleotide sequence ID" value="NZ_SIHO01000003.1"/>
</dbReference>
<feature type="transmembrane region" description="Helical" evidence="1">
    <location>
        <begin position="172"/>
        <end position="199"/>
    </location>
</feature>
<evidence type="ECO:0000256" key="1">
    <source>
        <dbReference type="SAM" id="Phobius"/>
    </source>
</evidence>
<feature type="transmembrane region" description="Helical" evidence="1">
    <location>
        <begin position="214"/>
        <end position="233"/>
    </location>
</feature>
<keyword evidence="1" id="KW-0472">Membrane</keyword>
<name>A0A4Y9EKU2_9SPHN</name>
<feature type="transmembrane region" description="Helical" evidence="1">
    <location>
        <begin position="86"/>
        <end position="109"/>
    </location>
</feature>
<feature type="transmembrane region" description="Helical" evidence="1">
    <location>
        <begin position="116"/>
        <end position="133"/>
    </location>
</feature>